<sequence>MAQPATEVIGWPVSFFPEEAKRRGGKMAIEDAAAWATIPGPTDAIGSFAEARGVRVH</sequence>
<protein>
    <submittedName>
        <fullName evidence="1">Uncharacterized protein</fullName>
    </submittedName>
</protein>
<organism evidence="1">
    <name type="scientific">uncultured Rubrobacteraceae bacterium</name>
    <dbReference type="NCBI Taxonomy" id="349277"/>
    <lineage>
        <taxon>Bacteria</taxon>
        <taxon>Bacillati</taxon>
        <taxon>Actinomycetota</taxon>
        <taxon>Rubrobacteria</taxon>
        <taxon>Rubrobacterales</taxon>
        <taxon>Rubrobacteraceae</taxon>
        <taxon>environmental samples</taxon>
    </lineage>
</organism>
<evidence type="ECO:0000313" key="1">
    <source>
        <dbReference type="EMBL" id="CAA9460305.1"/>
    </source>
</evidence>
<proteinExistence type="predicted"/>
<dbReference type="AlphaFoldDB" id="A0A6J4RAP7"/>
<gene>
    <name evidence="1" type="ORF">AVDCRST_MAG02-2048</name>
</gene>
<dbReference type="EMBL" id="CADCVH010000072">
    <property type="protein sequence ID" value="CAA9460305.1"/>
    <property type="molecule type" value="Genomic_DNA"/>
</dbReference>
<accession>A0A6J4RAP7</accession>
<name>A0A6J4RAP7_9ACTN</name>
<reference evidence="1" key="1">
    <citation type="submission" date="2020-02" db="EMBL/GenBank/DDBJ databases">
        <authorList>
            <person name="Meier V. D."/>
        </authorList>
    </citation>
    <scope>NUCLEOTIDE SEQUENCE</scope>
    <source>
        <strain evidence="1">AVDCRST_MAG02</strain>
    </source>
</reference>